<keyword evidence="2 4" id="KW-0808">Transferase</keyword>
<protein>
    <submittedName>
        <fullName evidence="4">Class I SAM-dependent methyltransferase</fullName>
    </submittedName>
</protein>
<evidence type="ECO:0000256" key="1">
    <source>
        <dbReference type="ARBA" id="ARBA00022603"/>
    </source>
</evidence>
<sequence>MLTVTDVDPYGDEDLVELYDVDNADGDDHAYYRALADSLGARKIIDLGCGTGLLTHTLARPGRSVTGIDPSRTMLGYARRTPSSITWIEGDHTALPATADADLVVATGNVLMHLADLPPVFTAIAAALRPGGVFAFESRTPMSRAWIHWTRESTYSERETPFGHLVEWLELISAPPQSDFSISDEEIVVVFDAHNVFPSGEDRVFRNTLYFRSYPLVSAALRDAGLDVRADRNWSGETFTEDARLMVVRATRG</sequence>
<dbReference type="CDD" id="cd02440">
    <property type="entry name" value="AdoMet_MTases"/>
    <property type="match status" value="1"/>
</dbReference>
<proteinExistence type="predicted"/>
<dbReference type="InterPro" id="IPR041698">
    <property type="entry name" value="Methyltransf_25"/>
</dbReference>
<comment type="caution">
    <text evidence="4">The sequence shown here is derived from an EMBL/GenBank/DDBJ whole genome shotgun (WGS) entry which is preliminary data.</text>
</comment>
<evidence type="ECO:0000256" key="2">
    <source>
        <dbReference type="ARBA" id="ARBA00022679"/>
    </source>
</evidence>
<reference evidence="4 5" key="1">
    <citation type="submission" date="2020-05" db="EMBL/GenBank/DDBJ databases">
        <title>Genome sequence of Kribbella sandramycini ATCC 39419.</title>
        <authorList>
            <person name="Maclea K.S."/>
            <person name="Fair J.L."/>
        </authorList>
    </citation>
    <scope>NUCLEOTIDE SEQUENCE [LARGE SCALE GENOMIC DNA]</scope>
    <source>
        <strain evidence="4 5">ATCC 39419</strain>
    </source>
</reference>
<dbReference type="SUPFAM" id="SSF53335">
    <property type="entry name" value="S-adenosyl-L-methionine-dependent methyltransferases"/>
    <property type="match status" value="1"/>
</dbReference>
<dbReference type="AlphaFoldDB" id="A0A7Y4L5T9"/>
<evidence type="ECO:0000313" key="5">
    <source>
        <dbReference type="Proteomes" id="UP000534306"/>
    </source>
</evidence>
<keyword evidence="1 4" id="KW-0489">Methyltransferase</keyword>
<keyword evidence="5" id="KW-1185">Reference proteome</keyword>
<accession>A0A7Y4L5T9</accession>
<dbReference type="Pfam" id="PF13649">
    <property type="entry name" value="Methyltransf_25"/>
    <property type="match status" value="1"/>
</dbReference>
<dbReference type="EMBL" id="JABJRC010000007">
    <property type="protein sequence ID" value="NOL43841.1"/>
    <property type="molecule type" value="Genomic_DNA"/>
</dbReference>
<dbReference type="Proteomes" id="UP000534306">
    <property type="component" value="Unassembled WGS sequence"/>
</dbReference>
<evidence type="ECO:0000259" key="3">
    <source>
        <dbReference type="Pfam" id="PF13649"/>
    </source>
</evidence>
<dbReference type="PANTHER" id="PTHR43861">
    <property type="entry name" value="TRANS-ACONITATE 2-METHYLTRANSFERASE-RELATED"/>
    <property type="match status" value="1"/>
</dbReference>
<dbReference type="GO" id="GO:0008168">
    <property type="term" value="F:methyltransferase activity"/>
    <property type="evidence" value="ECO:0007669"/>
    <property type="project" value="UniProtKB-KW"/>
</dbReference>
<name>A0A7Y4L5T9_9ACTN</name>
<evidence type="ECO:0000313" key="4">
    <source>
        <dbReference type="EMBL" id="NOL43841.1"/>
    </source>
</evidence>
<feature type="domain" description="Methyltransferase" evidence="3">
    <location>
        <begin position="44"/>
        <end position="132"/>
    </location>
</feature>
<organism evidence="4 5">
    <name type="scientific">Kribbella sandramycini</name>
    <dbReference type="NCBI Taxonomy" id="60450"/>
    <lineage>
        <taxon>Bacteria</taxon>
        <taxon>Bacillati</taxon>
        <taxon>Actinomycetota</taxon>
        <taxon>Actinomycetes</taxon>
        <taxon>Propionibacteriales</taxon>
        <taxon>Kribbellaceae</taxon>
        <taxon>Kribbella</taxon>
    </lineage>
</organism>
<dbReference type="PANTHER" id="PTHR43861:SF1">
    <property type="entry name" value="TRANS-ACONITATE 2-METHYLTRANSFERASE"/>
    <property type="match status" value="1"/>
</dbReference>
<dbReference type="GO" id="GO:0032259">
    <property type="term" value="P:methylation"/>
    <property type="evidence" value="ECO:0007669"/>
    <property type="project" value="UniProtKB-KW"/>
</dbReference>
<dbReference type="InterPro" id="IPR029063">
    <property type="entry name" value="SAM-dependent_MTases_sf"/>
</dbReference>
<gene>
    <name evidence="4" type="ORF">HPO96_26690</name>
</gene>
<dbReference type="Gene3D" id="3.40.50.150">
    <property type="entry name" value="Vaccinia Virus protein VP39"/>
    <property type="match status" value="1"/>
</dbReference>